<dbReference type="EMBL" id="CP002544">
    <property type="protein sequence ID" value="ADY33803.1"/>
    <property type="molecule type" value="Genomic_DNA"/>
</dbReference>
<accession>F9Z5A8</accession>
<keyword evidence="3 5" id="KW-0378">Hydrolase</keyword>
<sequence length="283" mass="32237">MVCAFFIIFVSAKSFSFQLIIFSFKFMYIDTHSHIYEEEFREDREAVVQRAREAGVNYIVLPDIDSESRNRMLDLAARHPEMLFPLAGLHPTSVYENYKTELAQVEKALGNHTFYGIGECGIDLYWDKSYYREQIKAFEHQLGIAKETGLPVIIHSRDSLEVIFEVLKKHPYTRGILHCFPGNAAEARQAIDMGYLLGIGGVVTFKKSQMADTLREIGPANIVLETDSPYLTPVPFRGKRNESSYIPLIAQKIAELTGLETKKIEEITTQNALNLFNLQCENV</sequence>
<gene>
    <name evidence="5" type="ordered locus">Odosp_2825</name>
</gene>
<keyword evidence="6" id="KW-1185">Reference proteome</keyword>
<evidence type="ECO:0000313" key="6">
    <source>
        <dbReference type="Proteomes" id="UP000006657"/>
    </source>
</evidence>
<dbReference type="BioCyc" id="OSPL709991:G1GRN-2876-MONOMER"/>
<comment type="similarity">
    <text evidence="1">Belongs to the metallo-dependent hydrolases superfamily. TatD-type hydrolase family.</text>
</comment>
<feature type="binding site" evidence="4">
    <location>
        <position position="155"/>
    </location>
    <ligand>
        <name>a divalent metal cation</name>
        <dbReference type="ChEBI" id="CHEBI:60240"/>
        <label>2</label>
    </ligand>
</feature>
<dbReference type="AlphaFoldDB" id="F9Z5A8"/>
<evidence type="ECO:0000256" key="2">
    <source>
        <dbReference type="ARBA" id="ARBA00022723"/>
    </source>
</evidence>
<dbReference type="GO" id="GO:0005829">
    <property type="term" value="C:cytosol"/>
    <property type="evidence" value="ECO:0007669"/>
    <property type="project" value="TreeGrafter"/>
</dbReference>
<feature type="binding site" evidence="4">
    <location>
        <position position="119"/>
    </location>
    <ligand>
        <name>a divalent metal cation</name>
        <dbReference type="ChEBI" id="CHEBI:60240"/>
        <label>1</label>
    </ligand>
</feature>
<keyword evidence="2 4" id="KW-0479">Metal-binding</keyword>
<dbReference type="CDD" id="cd01310">
    <property type="entry name" value="TatD_DNAse"/>
    <property type="match status" value="1"/>
</dbReference>
<name>F9Z5A8_ODOSD</name>
<dbReference type="PANTHER" id="PTHR46124">
    <property type="entry name" value="D-AMINOACYL-TRNA DEACYLASE"/>
    <property type="match status" value="1"/>
</dbReference>
<dbReference type="FunFam" id="3.20.20.140:FF:000005">
    <property type="entry name" value="TatD family hydrolase"/>
    <property type="match status" value="1"/>
</dbReference>
<dbReference type="HOGENOM" id="CLU_031506_4_0_10"/>
<dbReference type="InterPro" id="IPR032466">
    <property type="entry name" value="Metal_Hydrolase"/>
</dbReference>
<dbReference type="SUPFAM" id="SSF51556">
    <property type="entry name" value="Metallo-dependent hydrolases"/>
    <property type="match status" value="1"/>
</dbReference>
<dbReference type="KEGG" id="osp:Odosp_2825"/>
<dbReference type="GO" id="GO:0046872">
    <property type="term" value="F:metal ion binding"/>
    <property type="evidence" value="ECO:0007669"/>
    <property type="project" value="UniProtKB-KW"/>
</dbReference>
<dbReference type="PANTHER" id="PTHR46124:SF4">
    <property type="entry name" value="HYDROLASE TATD"/>
    <property type="match status" value="1"/>
</dbReference>
<evidence type="ECO:0000313" key="5">
    <source>
        <dbReference type="EMBL" id="ADY33803.1"/>
    </source>
</evidence>
<dbReference type="GO" id="GO:0016788">
    <property type="term" value="F:hydrolase activity, acting on ester bonds"/>
    <property type="evidence" value="ECO:0007669"/>
    <property type="project" value="InterPro"/>
</dbReference>
<evidence type="ECO:0000256" key="4">
    <source>
        <dbReference type="PIRSR" id="PIRSR005902-1"/>
    </source>
</evidence>
<dbReference type="PIRSF" id="PIRSF005902">
    <property type="entry name" value="DNase_TatD"/>
    <property type="match status" value="1"/>
</dbReference>
<dbReference type="STRING" id="709991.Odosp_2825"/>
<dbReference type="InterPro" id="IPR001130">
    <property type="entry name" value="TatD-like"/>
</dbReference>
<dbReference type="PaxDb" id="709991-Odosp_2825"/>
<dbReference type="Gene3D" id="3.20.20.140">
    <property type="entry name" value="Metal-dependent hydrolases"/>
    <property type="match status" value="1"/>
</dbReference>
<protein>
    <submittedName>
        <fullName evidence="5">Hydrolase, TatD family</fullName>
    </submittedName>
</protein>
<feature type="binding site" evidence="4">
    <location>
        <position position="178"/>
    </location>
    <ligand>
        <name>a divalent metal cation</name>
        <dbReference type="ChEBI" id="CHEBI:60240"/>
        <label>2</label>
    </ligand>
</feature>
<organism evidence="5 6">
    <name type="scientific">Odoribacter splanchnicus (strain ATCC 29572 / DSM 20712 / CIP 104287 / JCM 15291 / NCTC 10825 / 1651/6)</name>
    <name type="common">Bacteroides splanchnicus</name>
    <dbReference type="NCBI Taxonomy" id="709991"/>
    <lineage>
        <taxon>Bacteria</taxon>
        <taxon>Pseudomonadati</taxon>
        <taxon>Bacteroidota</taxon>
        <taxon>Bacteroidia</taxon>
        <taxon>Bacteroidales</taxon>
        <taxon>Odoribacteraceae</taxon>
        <taxon>Odoribacter</taxon>
    </lineage>
</organism>
<dbReference type="eggNOG" id="COG0084">
    <property type="taxonomic scope" value="Bacteria"/>
</dbReference>
<proteinExistence type="inferred from homology"/>
<reference evidence="5 6" key="1">
    <citation type="journal article" date="2011" name="Stand. Genomic Sci.">
        <title>Complete genome sequence of Odoribacter splanchnicus type strain (1651/6).</title>
        <authorList>
            <consortium name="US DOE Joint Genome Institute (JGI-PGF)"/>
            <person name="Goker M."/>
            <person name="Gronow S."/>
            <person name="Zeytun A."/>
            <person name="Nolan M."/>
            <person name="Lucas S."/>
            <person name="Lapidus A."/>
            <person name="Hammon N."/>
            <person name="Deshpande S."/>
            <person name="Cheng J.F."/>
            <person name="Pitluck S."/>
            <person name="Liolios K."/>
            <person name="Pagani I."/>
            <person name="Ivanova N."/>
            <person name="Mavromatis K."/>
            <person name="Ovchinikova G."/>
            <person name="Pati A."/>
            <person name="Tapia R."/>
            <person name="Han C."/>
            <person name="Goodwin L."/>
            <person name="Chen A."/>
            <person name="Palaniappan K."/>
            <person name="Land M."/>
            <person name="Hauser L."/>
            <person name="Jeffries C.D."/>
            <person name="Brambilla E.M."/>
            <person name="Rohde M."/>
            <person name="Detter J.C."/>
            <person name="Woyke T."/>
            <person name="Bristow J."/>
            <person name="Markowitz V."/>
            <person name="Hugenholtz P."/>
            <person name="Eisen J.A."/>
            <person name="Kyrpides N.C."/>
            <person name="Klenk H.P."/>
        </authorList>
    </citation>
    <scope>NUCLEOTIDE SEQUENCE [LARGE SCALE GENOMIC DNA]</scope>
    <source>
        <strain evidence="6">ATCC 29572 / DSM 20712 / JCM 15291 / NCTC 10825 / 1651/6</strain>
    </source>
</reference>
<feature type="binding site" evidence="4">
    <location>
        <position position="34"/>
    </location>
    <ligand>
        <name>a divalent metal cation</name>
        <dbReference type="ChEBI" id="CHEBI:60240"/>
        <label>1</label>
    </ligand>
</feature>
<feature type="binding site" evidence="4">
    <location>
        <position position="32"/>
    </location>
    <ligand>
        <name>a divalent metal cation</name>
        <dbReference type="ChEBI" id="CHEBI:60240"/>
        <label>1</label>
    </ligand>
</feature>
<dbReference type="Pfam" id="PF01026">
    <property type="entry name" value="TatD_DNase"/>
    <property type="match status" value="1"/>
</dbReference>
<dbReference type="GO" id="GO:0004536">
    <property type="term" value="F:DNA nuclease activity"/>
    <property type="evidence" value="ECO:0007669"/>
    <property type="project" value="InterPro"/>
</dbReference>
<evidence type="ECO:0000256" key="3">
    <source>
        <dbReference type="ARBA" id="ARBA00022801"/>
    </source>
</evidence>
<dbReference type="InterPro" id="IPR015991">
    <property type="entry name" value="TatD/YcfH-like"/>
</dbReference>
<evidence type="ECO:0000256" key="1">
    <source>
        <dbReference type="ARBA" id="ARBA00009275"/>
    </source>
</evidence>
<dbReference type="Proteomes" id="UP000006657">
    <property type="component" value="Chromosome"/>
</dbReference>
<dbReference type="NCBIfam" id="TIGR00010">
    <property type="entry name" value="YchF/TatD family DNA exonuclease"/>
    <property type="match status" value="1"/>
</dbReference>
<feature type="binding site" evidence="4">
    <location>
        <position position="227"/>
    </location>
    <ligand>
        <name>a divalent metal cation</name>
        <dbReference type="ChEBI" id="CHEBI:60240"/>
        <label>1</label>
    </ligand>
</feature>